<proteinExistence type="predicted"/>
<dbReference type="EMBL" id="JACHBF010000006">
    <property type="protein sequence ID" value="MBB6492177.1"/>
    <property type="molecule type" value="Genomic_DNA"/>
</dbReference>
<comment type="caution">
    <text evidence="1">The sequence shown here is derived from an EMBL/GenBank/DDBJ whole genome shotgun (WGS) entry which is preliminary data.</text>
</comment>
<accession>A0ABR6QZ07</accession>
<protein>
    <submittedName>
        <fullName evidence="1">3-oxoacyl-[acyl-carrier protein] reductase</fullName>
        <ecNumber evidence="1">1.1.1.100</ecNumber>
    </submittedName>
</protein>
<dbReference type="GO" id="GO:0004316">
    <property type="term" value="F:3-oxoacyl-[acyl-carrier-protein] reductase (NADPH) activity"/>
    <property type="evidence" value="ECO:0007669"/>
    <property type="project" value="UniProtKB-EC"/>
</dbReference>
<name>A0ABR6QZ07_RHITR</name>
<sequence>MIAPLASSLRRRYGRIKMFDINVLGLLLATQAAAPHLGEGGSVTVRRRTGVRV</sequence>
<evidence type="ECO:0000313" key="1">
    <source>
        <dbReference type="EMBL" id="MBB6492177.1"/>
    </source>
</evidence>
<keyword evidence="1" id="KW-0560">Oxidoreductase</keyword>
<gene>
    <name evidence="1" type="ORF">GGD45_002583</name>
</gene>
<reference evidence="1 2" key="1">
    <citation type="submission" date="2020-08" db="EMBL/GenBank/DDBJ databases">
        <title>Genomic Encyclopedia of Type Strains, Phase IV (KMG-V): Genome sequencing to study the core and pangenomes of soil and plant-associated prokaryotes.</title>
        <authorList>
            <person name="Whitman W."/>
        </authorList>
    </citation>
    <scope>NUCLEOTIDE SEQUENCE [LARGE SCALE GENOMIC DNA]</scope>
    <source>
        <strain evidence="1 2">SEMIA 4059</strain>
    </source>
</reference>
<keyword evidence="2" id="KW-1185">Reference proteome</keyword>
<dbReference type="EC" id="1.1.1.100" evidence="1"/>
<organism evidence="1 2">
    <name type="scientific">Rhizobium tropici</name>
    <dbReference type="NCBI Taxonomy" id="398"/>
    <lineage>
        <taxon>Bacteria</taxon>
        <taxon>Pseudomonadati</taxon>
        <taxon>Pseudomonadota</taxon>
        <taxon>Alphaproteobacteria</taxon>
        <taxon>Hyphomicrobiales</taxon>
        <taxon>Rhizobiaceae</taxon>
        <taxon>Rhizobium/Agrobacterium group</taxon>
        <taxon>Rhizobium</taxon>
    </lineage>
</organism>
<evidence type="ECO:0000313" key="2">
    <source>
        <dbReference type="Proteomes" id="UP000526625"/>
    </source>
</evidence>
<dbReference type="Proteomes" id="UP000526625">
    <property type="component" value="Unassembled WGS sequence"/>
</dbReference>